<keyword evidence="1" id="KW-0472">Membrane</keyword>
<proteinExistence type="predicted"/>
<sequence>MAESVAVAIAASTSRRLRFLKELRILRVCMCFGCLLMIHGVITIVLPYDELTRELDIINVCELEDFLINECMYTVGLSPIWNLFLSELFLALSDNLLVSIQEKIKWVDTTSELDKKHKKDCIFAIKSLGTCVVINVKSAT</sequence>
<dbReference type="EMBL" id="JAIWQS010000005">
    <property type="protein sequence ID" value="KAJ8765091.1"/>
    <property type="molecule type" value="Genomic_DNA"/>
</dbReference>
<keyword evidence="1" id="KW-1133">Transmembrane helix</keyword>
<dbReference type="Proteomes" id="UP001159364">
    <property type="component" value="Linkage Group LG05"/>
</dbReference>
<comment type="caution">
    <text evidence="2">The sequence shown here is derived from an EMBL/GenBank/DDBJ whole genome shotgun (WGS) entry which is preliminary data.</text>
</comment>
<evidence type="ECO:0000256" key="1">
    <source>
        <dbReference type="SAM" id="Phobius"/>
    </source>
</evidence>
<keyword evidence="3" id="KW-1185">Reference proteome</keyword>
<keyword evidence="1" id="KW-0812">Transmembrane</keyword>
<accession>A0AAV8TFA5</accession>
<feature type="transmembrane region" description="Helical" evidence="1">
    <location>
        <begin position="25"/>
        <end position="46"/>
    </location>
</feature>
<organism evidence="2 3">
    <name type="scientific">Erythroxylum novogranatense</name>
    <dbReference type="NCBI Taxonomy" id="1862640"/>
    <lineage>
        <taxon>Eukaryota</taxon>
        <taxon>Viridiplantae</taxon>
        <taxon>Streptophyta</taxon>
        <taxon>Embryophyta</taxon>
        <taxon>Tracheophyta</taxon>
        <taxon>Spermatophyta</taxon>
        <taxon>Magnoliopsida</taxon>
        <taxon>eudicotyledons</taxon>
        <taxon>Gunneridae</taxon>
        <taxon>Pentapetalae</taxon>
        <taxon>rosids</taxon>
        <taxon>fabids</taxon>
        <taxon>Malpighiales</taxon>
        <taxon>Erythroxylaceae</taxon>
        <taxon>Erythroxylum</taxon>
    </lineage>
</organism>
<reference evidence="2 3" key="1">
    <citation type="submission" date="2021-09" db="EMBL/GenBank/DDBJ databases">
        <title>Genomic insights and catalytic innovation underlie evolution of tropane alkaloids biosynthesis.</title>
        <authorList>
            <person name="Wang Y.-J."/>
            <person name="Tian T."/>
            <person name="Huang J.-P."/>
            <person name="Huang S.-X."/>
        </authorList>
    </citation>
    <scope>NUCLEOTIDE SEQUENCE [LARGE SCALE GENOMIC DNA]</scope>
    <source>
        <strain evidence="2">KIB-2018</strain>
        <tissue evidence="2">Leaf</tissue>
    </source>
</reference>
<evidence type="ECO:0000313" key="2">
    <source>
        <dbReference type="EMBL" id="KAJ8765091.1"/>
    </source>
</evidence>
<gene>
    <name evidence="2" type="ORF">K2173_010574</name>
</gene>
<protein>
    <submittedName>
        <fullName evidence="2">Uncharacterized protein</fullName>
    </submittedName>
</protein>
<evidence type="ECO:0000313" key="3">
    <source>
        <dbReference type="Proteomes" id="UP001159364"/>
    </source>
</evidence>
<name>A0AAV8TFA5_9ROSI</name>
<dbReference type="AlphaFoldDB" id="A0AAV8TFA5"/>